<proteinExistence type="predicted"/>
<dbReference type="WBParaSite" id="Bm18598.1">
    <property type="protein sequence ID" value="Bm18598.1"/>
    <property type="gene ID" value="WBGene00304801"/>
</dbReference>
<evidence type="ECO:0000313" key="1">
    <source>
        <dbReference type="Proteomes" id="UP000006672"/>
    </source>
</evidence>
<evidence type="ECO:0000313" key="2">
    <source>
        <dbReference type="WBParaSite" id="Bm18598.1"/>
    </source>
</evidence>
<sequence length="50" mass="5688">MVYNTAINDTFLKHSAIIESDICAVVYDVMEWINIQITFSLFSFSANSPQ</sequence>
<keyword evidence="1" id="KW-1185">Reference proteome</keyword>
<dbReference type="Proteomes" id="UP000006672">
    <property type="component" value="Unassembled WGS sequence"/>
</dbReference>
<reference evidence="2" key="2">
    <citation type="submission" date="2020-12" db="UniProtKB">
        <authorList>
            <consortium name="WormBaseParasite"/>
        </authorList>
    </citation>
    <scope>IDENTIFICATION</scope>
</reference>
<name>A0A7I4KD17_BRUMA</name>
<organism evidence="1 2">
    <name type="scientific">Brugia malayi</name>
    <name type="common">Filarial nematode worm</name>
    <dbReference type="NCBI Taxonomy" id="6279"/>
    <lineage>
        <taxon>Eukaryota</taxon>
        <taxon>Metazoa</taxon>
        <taxon>Ecdysozoa</taxon>
        <taxon>Nematoda</taxon>
        <taxon>Chromadorea</taxon>
        <taxon>Rhabditida</taxon>
        <taxon>Spirurina</taxon>
        <taxon>Spiruromorpha</taxon>
        <taxon>Filarioidea</taxon>
        <taxon>Onchocercidae</taxon>
        <taxon>Brugia</taxon>
    </lineage>
</organism>
<dbReference type="AlphaFoldDB" id="A0A7I4KD17"/>
<reference evidence="1" key="1">
    <citation type="journal article" date="2007" name="Science">
        <title>Draft genome of the filarial nematode parasite Brugia malayi.</title>
        <authorList>
            <person name="Ghedin E."/>
            <person name="Wang S."/>
            <person name="Spiro D."/>
            <person name="Caler E."/>
            <person name="Zhao Q."/>
            <person name="Crabtree J."/>
            <person name="Allen J.E."/>
            <person name="Delcher A.L."/>
            <person name="Guiliano D.B."/>
            <person name="Miranda-Saavedra D."/>
            <person name="Angiuoli S.V."/>
            <person name="Creasy T."/>
            <person name="Amedeo P."/>
            <person name="Haas B."/>
            <person name="El-Sayed N.M."/>
            <person name="Wortman J.R."/>
            <person name="Feldblyum T."/>
            <person name="Tallon L."/>
            <person name="Schatz M."/>
            <person name="Shumway M."/>
            <person name="Koo H."/>
            <person name="Salzberg S.L."/>
            <person name="Schobel S."/>
            <person name="Pertea M."/>
            <person name="Pop M."/>
            <person name="White O."/>
            <person name="Barton G.J."/>
            <person name="Carlow C.K."/>
            <person name="Crawford M.J."/>
            <person name="Daub J."/>
            <person name="Dimmic M.W."/>
            <person name="Estes C.F."/>
            <person name="Foster J.M."/>
            <person name="Ganatra M."/>
            <person name="Gregory W.F."/>
            <person name="Johnson N.M."/>
            <person name="Jin J."/>
            <person name="Komuniecki R."/>
            <person name="Korf I."/>
            <person name="Kumar S."/>
            <person name="Laney S."/>
            <person name="Li B.W."/>
            <person name="Li W."/>
            <person name="Lindblom T.H."/>
            <person name="Lustigman S."/>
            <person name="Ma D."/>
            <person name="Maina C.V."/>
            <person name="Martin D.M."/>
            <person name="McCarter J.P."/>
            <person name="McReynolds L."/>
            <person name="Mitreva M."/>
            <person name="Nutman T.B."/>
            <person name="Parkinson J."/>
            <person name="Peregrin-Alvarez J.M."/>
            <person name="Poole C."/>
            <person name="Ren Q."/>
            <person name="Saunders L."/>
            <person name="Sluder A.E."/>
            <person name="Smith K."/>
            <person name="Stanke M."/>
            <person name="Unnasch T.R."/>
            <person name="Ware J."/>
            <person name="Wei A.D."/>
            <person name="Weil G."/>
            <person name="Williams D.J."/>
            <person name="Zhang Y."/>
            <person name="Williams S.A."/>
            <person name="Fraser-Liggett C."/>
            <person name="Slatko B."/>
            <person name="Blaxter M.L."/>
            <person name="Scott A.L."/>
        </authorList>
    </citation>
    <scope>NUCLEOTIDE SEQUENCE</scope>
    <source>
        <strain evidence="1">FR3</strain>
    </source>
</reference>
<dbReference type="InParanoid" id="A0A7I4KD17"/>
<accession>A0A7I4KD17</accession>
<protein>
    <submittedName>
        <fullName evidence="2">Uncharacterized protein</fullName>
    </submittedName>
</protein>